<gene>
    <name evidence="5" type="ORF">MARPO_0217s0009</name>
</gene>
<sequence length="591" mass="65809">MTKNFRQIASGKVIVSRYDGVVLRMLSFLLLLSGFAFSTAHGEHSFCQNLTASPTLTPFVDPLTIPPTIDVSTGVQVTLGAYKITQKLHSELPATTLYAYGTSEKTASLPGPTLEATRHKPAHVRFENHIPDSETFLITDTTIHWANPARGGVPIVTHLHGAEAPSDSDGHPDGWFTARGETGHKFVTQNYTYPNSQVAATLWYHDHTVGITRNNVLAGLAGFYIIRSPSEEPRNLPSGRFEVPLMIQDKQLWTNGSINFPDVGDSPDNHPNWCPEYFGDIMLVNGVAWPHLDVYRAKYRFRIVNAANARFLTLSLSEPSLQFIQIGTDGGFLPFPMYLDNLTMAPGYRTDVIVDFSRLPVGTAVYLNNSAPAPFPSGDPDFSPPSTNSVMAFRVVREPAGFRIPQFAVPRTMGPMPVPSYDSKSVMRRSLTLVENDDADGNPLGAVLNNHTWMDPVTETPKVGSVEIWEIINFTPDAHPIHIHLIQFLFLNQQAFNQTAHDAGDCTLDEDFPHPESCFVESPQRPDLTQVGWKDTVIVWPSKVTRLWIKWTPRDGLPFPFNPVSGPGYVWHCHILDHEDNDMMRPLAMLY</sequence>
<dbReference type="SUPFAM" id="SSF49503">
    <property type="entry name" value="Cupredoxins"/>
    <property type="match status" value="3"/>
</dbReference>
<dbReference type="Pfam" id="PF07732">
    <property type="entry name" value="Cu-oxidase_3"/>
    <property type="match status" value="1"/>
</dbReference>
<dbReference type="Gene3D" id="2.60.40.420">
    <property type="entry name" value="Cupredoxins - blue copper proteins"/>
    <property type="match status" value="3"/>
</dbReference>
<evidence type="ECO:0000259" key="3">
    <source>
        <dbReference type="Pfam" id="PF07731"/>
    </source>
</evidence>
<feature type="domain" description="Plastocyanin-like" evidence="2">
    <location>
        <begin position="297"/>
        <end position="360"/>
    </location>
</feature>
<dbReference type="InterPro" id="IPR011707">
    <property type="entry name" value="Cu-oxidase-like_N"/>
</dbReference>
<dbReference type="Gramene" id="Mp8g04840.1">
    <property type="protein sequence ID" value="Mp8g04840.1.cds"/>
    <property type="gene ID" value="Mp8g04840"/>
</dbReference>
<dbReference type="EMBL" id="KZ772882">
    <property type="protein sequence ID" value="PTQ27149.1"/>
    <property type="molecule type" value="Genomic_DNA"/>
</dbReference>
<evidence type="ECO:0000259" key="2">
    <source>
        <dbReference type="Pfam" id="PF00394"/>
    </source>
</evidence>
<proteinExistence type="inferred from homology"/>
<dbReference type="PANTHER" id="PTHR48267:SF1">
    <property type="entry name" value="BILIRUBIN OXIDASE"/>
    <property type="match status" value="1"/>
</dbReference>
<accession>A0A2R6VZW5</accession>
<dbReference type="PANTHER" id="PTHR48267">
    <property type="entry name" value="CUPREDOXIN SUPERFAMILY PROTEIN"/>
    <property type="match status" value="1"/>
</dbReference>
<feature type="domain" description="Plastocyanin-like" evidence="3">
    <location>
        <begin position="444"/>
        <end position="587"/>
    </location>
</feature>
<evidence type="ECO:0000259" key="4">
    <source>
        <dbReference type="Pfam" id="PF07732"/>
    </source>
</evidence>
<name>A0A2R6VZW5_MARPO</name>
<reference evidence="6" key="1">
    <citation type="journal article" date="2017" name="Cell">
        <title>Insights into land plant evolution garnered from the Marchantia polymorpha genome.</title>
        <authorList>
            <person name="Bowman J.L."/>
            <person name="Kohchi T."/>
            <person name="Yamato K.T."/>
            <person name="Jenkins J."/>
            <person name="Shu S."/>
            <person name="Ishizaki K."/>
            <person name="Yamaoka S."/>
            <person name="Nishihama R."/>
            <person name="Nakamura Y."/>
            <person name="Berger F."/>
            <person name="Adam C."/>
            <person name="Aki S.S."/>
            <person name="Althoff F."/>
            <person name="Araki T."/>
            <person name="Arteaga-Vazquez M.A."/>
            <person name="Balasubrmanian S."/>
            <person name="Barry K."/>
            <person name="Bauer D."/>
            <person name="Boehm C.R."/>
            <person name="Briginshaw L."/>
            <person name="Caballero-Perez J."/>
            <person name="Catarino B."/>
            <person name="Chen F."/>
            <person name="Chiyoda S."/>
            <person name="Chovatia M."/>
            <person name="Davies K.M."/>
            <person name="Delmans M."/>
            <person name="Demura T."/>
            <person name="Dierschke T."/>
            <person name="Dolan L."/>
            <person name="Dorantes-Acosta A.E."/>
            <person name="Eklund D.M."/>
            <person name="Florent S.N."/>
            <person name="Flores-Sandoval E."/>
            <person name="Fujiyama A."/>
            <person name="Fukuzawa H."/>
            <person name="Galik B."/>
            <person name="Grimanelli D."/>
            <person name="Grimwood J."/>
            <person name="Grossniklaus U."/>
            <person name="Hamada T."/>
            <person name="Haseloff J."/>
            <person name="Hetherington A.J."/>
            <person name="Higo A."/>
            <person name="Hirakawa Y."/>
            <person name="Hundley H.N."/>
            <person name="Ikeda Y."/>
            <person name="Inoue K."/>
            <person name="Inoue S.I."/>
            <person name="Ishida S."/>
            <person name="Jia Q."/>
            <person name="Kakita M."/>
            <person name="Kanazawa T."/>
            <person name="Kawai Y."/>
            <person name="Kawashima T."/>
            <person name="Kennedy M."/>
            <person name="Kinose K."/>
            <person name="Kinoshita T."/>
            <person name="Kohara Y."/>
            <person name="Koide E."/>
            <person name="Komatsu K."/>
            <person name="Kopischke S."/>
            <person name="Kubo M."/>
            <person name="Kyozuka J."/>
            <person name="Lagercrantz U."/>
            <person name="Lin S.S."/>
            <person name="Lindquist E."/>
            <person name="Lipzen A.M."/>
            <person name="Lu C.W."/>
            <person name="De Luna E."/>
            <person name="Martienssen R.A."/>
            <person name="Minamino N."/>
            <person name="Mizutani M."/>
            <person name="Mizutani M."/>
            <person name="Mochizuki N."/>
            <person name="Monte I."/>
            <person name="Mosher R."/>
            <person name="Nagasaki H."/>
            <person name="Nakagami H."/>
            <person name="Naramoto S."/>
            <person name="Nishitani K."/>
            <person name="Ohtani M."/>
            <person name="Okamoto T."/>
            <person name="Okumura M."/>
            <person name="Phillips J."/>
            <person name="Pollak B."/>
            <person name="Reinders A."/>
            <person name="Rovekamp M."/>
            <person name="Sano R."/>
            <person name="Sawa S."/>
            <person name="Schmid M.W."/>
            <person name="Shirakawa M."/>
            <person name="Solano R."/>
            <person name="Spunde A."/>
            <person name="Suetsugu N."/>
            <person name="Sugano S."/>
            <person name="Sugiyama A."/>
            <person name="Sun R."/>
            <person name="Suzuki Y."/>
            <person name="Takenaka M."/>
            <person name="Takezawa D."/>
            <person name="Tomogane H."/>
            <person name="Tsuzuki M."/>
            <person name="Ueda T."/>
            <person name="Umeda M."/>
            <person name="Ward J.M."/>
            <person name="Watanabe Y."/>
            <person name="Yazaki K."/>
            <person name="Yokoyama R."/>
            <person name="Yoshitake Y."/>
            <person name="Yotsui I."/>
            <person name="Zachgo S."/>
            <person name="Schmutz J."/>
        </authorList>
    </citation>
    <scope>NUCLEOTIDE SEQUENCE [LARGE SCALE GENOMIC DNA]</scope>
    <source>
        <strain evidence="6">Tak-1</strain>
    </source>
</reference>
<dbReference type="CDD" id="cd13868">
    <property type="entry name" value="CuRO_2_CotA_like"/>
    <property type="match status" value="1"/>
</dbReference>
<dbReference type="OMA" id="PINFFGD"/>
<dbReference type="InterPro" id="IPR045087">
    <property type="entry name" value="Cu-oxidase_fam"/>
</dbReference>
<dbReference type="CDD" id="cd13891">
    <property type="entry name" value="CuRO_3_CotA_like"/>
    <property type="match status" value="1"/>
</dbReference>
<dbReference type="Pfam" id="PF00394">
    <property type="entry name" value="Cu-oxidase"/>
    <property type="match status" value="1"/>
</dbReference>
<dbReference type="InterPro" id="IPR001117">
    <property type="entry name" value="Cu-oxidase_2nd"/>
</dbReference>
<feature type="domain" description="Plastocyanin-like" evidence="4">
    <location>
        <begin position="154"/>
        <end position="230"/>
    </location>
</feature>
<dbReference type="GO" id="GO:0016491">
    <property type="term" value="F:oxidoreductase activity"/>
    <property type="evidence" value="ECO:0007669"/>
    <property type="project" value="InterPro"/>
</dbReference>
<dbReference type="OrthoDB" id="262547at2759"/>
<dbReference type="Pfam" id="PF07731">
    <property type="entry name" value="Cu-oxidase_2"/>
    <property type="match status" value="1"/>
</dbReference>
<keyword evidence="6" id="KW-1185">Reference proteome</keyword>
<dbReference type="GO" id="GO:0005507">
    <property type="term" value="F:copper ion binding"/>
    <property type="evidence" value="ECO:0007669"/>
    <property type="project" value="InterPro"/>
</dbReference>
<dbReference type="Proteomes" id="UP000244005">
    <property type="component" value="Unassembled WGS sequence"/>
</dbReference>
<organism evidence="5 6">
    <name type="scientific">Marchantia polymorpha</name>
    <name type="common">Common liverwort</name>
    <name type="synonym">Marchantia aquatica</name>
    <dbReference type="NCBI Taxonomy" id="3197"/>
    <lineage>
        <taxon>Eukaryota</taxon>
        <taxon>Viridiplantae</taxon>
        <taxon>Streptophyta</taxon>
        <taxon>Embryophyta</taxon>
        <taxon>Marchantiophyta</taxon>
        <taxon>Marchantiopsida</taxon>
        <taxon>Marchantiidae</taxon>
        <taxon>Marchantiales</taxon>
        <taxon>Marchantiaceae</taxon>
        <taxon>Marchantia</taxon>
    </lineage>
</organism>
<dbReference type="InterPro" id="IPR011706">
    <property type="entry name" value="Cu-oxidase_C"/>
</dbReference>
<evidence type="ECO:0000256" key="1">
    <source>
        <dbReference type="ARBA" id="ARBA00010609"/>
    </source>
</evidence>
<dbReference type="AlphaFoldDB" id="A0A2R6VZW5"/>
<protein>
    <recommendedName>
        <fullName evidence="7">Plastocyanin-like domain-containing protein</fullName>
    </recommendedName>
</protein>
<comment type="similarity">
    <text evidence="1">Belongs to the multicopper oxidase family.</text>
</comment>
<evidence type="ECO:0000313" key="5">
    <source>
        <dbReference type="EMBL" id="PTQ27149.1"/>
    </source>
</evidence>
<dbReference type="InterPro" id="IPR008972">
    <property type="entry name" value="Cupredoxin"/>
</dbReference>
<evidence type="ECO:0008006" key="7">
    <source>
        <dbReference type="Google" id="ProtNLM"/>
    </source>
</evidence>
<dbReference type="CDD" id="cd13844">
    <property type="entry name" value="CuRO_1_BOD_CotA_like"/>
    <property type="match status" value="1"/>
</dbReference>
<evidence type="ECO:0000313" key="6">
    <source>
        <dbReference type="Proteomes" id="UP000244005"/>
    </source>
</evidence>